<comment type="caution">
    <text evidence="2">The sequence shown here is derived from an EMBL/GenBank/DDBJ whole genome shotgun (WGS) entry which is preliminary data.</text>
</comment>
<dbReference type="EMBL" id="JBIAZU010000007">
    <property type="protein sequence ID" value="MFF5295299.1"/>
    <property type="molecule type" value="Genomic_DNA"/>
</dbReference>
<feature type="transmembrane region" description="Helical" evidence="1">
    <location>
        <begin position="220"/>
        <end position="236"/>
    </location>
</feature>
<feature type="transmembrane region" description="Helical" evidence="1">
    <location>
        <begin position="12"/>
        <end position="34"/>
    </location>
</feature>
<sequence length="291" mass="30784">MSPIERDLTAASRGAFLIPLAYCAGLQVLVLLVLSGRGFAWDFRSSLSAATMGAGYLGGLAMLVATVRLRRWVDVRLAYGSTLLLMVLMLAVTLRYRGATHLGGGEIVSFFSAWGWLLVHVAAVIVGVVLLIGQLRAPGRPSPRAEPRVWFTVLPVAVVAVIGGVVGLLALAFPGRVAAQWPWPVSDLDVSALGVWALVFGVGSVLAIREGDSDRQRVGAINYLVAGAAAVVAMLVHAGEVDWSSAYAWMYVIAMIGLALTGAVGWLMAGPAELWTSPRRIEAPARIRASD</sequence>
<feature type="transmembrane region" description="Helical" evidence="1">
    <location>
        <begin position="116"/>
        <end position="137"/>
    </location>
</feature>
<organism evidence="2 3">
    <name type="scientific">Paractinoplanes globisporus</name>
    <dbReference type="NCBI Taxonomy" id="113565"/>
    <lineage>
        <taxon>Bacteria</taxon>
        <taxon>Bacillati</taxon>
        <taxon>Actinomycetota</taxon>
        <taxon>Actinomycetes</taxon>
        <taxon>Micromonosporales</taxon>
        <taxon>Micromonosporaceae</taxon>
        <taxon>Paractinoplanes</taxon>
    </lineage>
</organism>
<proteinExistence type="predicted"/>
<evidence type="ECO:0000313" key="2">
    <source>
        <dbReference type="EMBL" id="MFF5295299.1"/>
    </source>
</evidence>
<gene>
    <name evidence="2" type="ORF">ACFY35_38185</name>
</gene>
<keyword evidence="1" id="KW-0812">Transmembrane</keyword>
<feature type="transmembrane region" description="Helical" evidence="1">
    <location>
        <begin position="77"/>
        <end position="96"/>
    </location>
</feature>
<feature type="transmembrane region" description="Helical" evidence="1">
    <location>
        <begin position="149"/>
        <end position="170"/>
    </location>
</feature>
<protein>
    <submittedName>
        <fullName evidence="2">Uncharacterized protein</fullName>
    </submittedName>
</protein>
<feature type="transmembrane region" description="Helical" evidence="1">
    <location>
        <begin position="46"/>
        <end position="65"/>
    </location>
</feature>
<dbReference type="RefSeq" id="WP_020510982.1">
    <property type="nucleotide sequence ID" value="NZ_JBIAZU010000007.1"/>
</dbReference>
<reference evidence="2 3" key="1">
    <citation type="submission" date="2024-10" db="EMBL/GenBank/DDBJ databases">
        <title>The Natural Products Discovery Center: Release of the First 8490 Sequenced Strains for Exploring Actinobacteria Biosynthetic Diversity.</title>
        <authorList>
            <person name="Kalkreuter E."/>
            <person name="Kautsar S.A."/>
            <person name="Yang D."/>
            <person name="Bader C.D."/>
            <person name="Teijaro C.N."/>
            <person name="Fluegel L."/>
            <person name="Davis C.M."/>
            <person name="Simpson J.R."/>
            <person name="Lauterbach L."/>
            <person name="Steele A.D."/>
            <person name="Gui C."/>
            <person name="Meng S."/>
            <person name="Li G."/>
            <person name="Viehrig K."/>
            <person name="Ye F."/>
            <person name="Su P."/>
            <person name="Kiefer A.F."/>
            <person name="Nichols A."/>
            <person name="Cepeda A.J."/>
            <person name="Yan W."/>
            <person name="Fan B."/>
            <person name="Jiang Y."/>
            <person name="Adhikari A."/>
            <person name="Zheng C.-J."/>
            <person name="Schuster L."/>
            <person name="Cowan T.M."/>
            <person name="Smanski M.J."/>
            <person name="Chevrette M.G."/>
            <person name="De Carvalho L.P.S."/>
            <person name="Shen B."/>
        </authorList>
    </citation>
    <scope>NUCLEOTIDE SEQUENCE [LARGE SCALE GENOMIC DNA]</scope>
    <source>
        <strain evidence="2 3">NPDC000087</strain>
    </source>
</reference>
<evidence type="ECO:0000313" key="3">
    <source>
        <dbReference type="Proteomes" id="UP001602245"/>
    </source>
</evidence>
<accession>A0ABW6WPU3</accession>
<keyword evidence="3" id="KW-1185">Reference proteome</keyword>
<keyword evidence="1" id="KW-0472">Membrane</keyword>
<name>A0ABW6WPU3_9ACTN</name>
<evidence type="ECO:0000256" key="1">
    <source>
        <dbReference type="SAM" id="Phobius"/>
    </source>
</evidence>
<feature type="transmembrane region" description="Helical" evidence="1">
    <location>
        <begin position="248"/>
        <end position="269"/>
    </location>
</feature>
<dbReference type="Proteomes" id="UP001602245">
    <property type="component" value="Unassembled WGS sequence"/>
</dbReference>
<feature type="transmembrane region" description="Helical" evidence="1">
    <location>
        <begin position="190"/>
        <end position="208"/>
    </location>
</feature>
<keyword evidence="1" id="KW-1133">Transmembrane helix</keyword>